<evidence type="ECO:0000256" key="7">
    <source>
        <dbReference type="ARBA" id="ARBA00023157"/>
    </source>
</evidence>
<evidence type="ECO:0000256" key="3">
    <source>
        <dbReference type="ARBA" id="ARBA00019589"/>
    </source>
</evidence>
<feature type="region of interest" description="Disordered" evidence="9">
    <location>
        <begin position="18"/>
        <end position="46"/>
    </location>
</feature>
<evidence type="ECO:0000313" key="14">
    <source>
        <dbReference type="Proteomes" id="UP000663829"/>
    </source>
</evidence>
<dbReference type="Proteomes" id="UP000681722">
    <property type="component" value="Unassembled WGS sequence"/>
</dbReference>
<dbReference type="GO" id="GO:0005576">
    <property type="term" value="C:extracellular region"/>
    <property type="evidence" value="ECO:0007669"/>
    <property type="project" value="UniProtKB-SubCell"/>
</dbReference>
<accession>A0A813RB38</accession>
<reference evidence="10" key="1">
    <citation type="submission" date="2021-02" db="EMBL/GenBank/DDBJ databases">
        <authorList>
            <person name="Nowell W R."/>
        </authorList>
    </citation>
    <scope>NUCLEOTIDE SEQUENCE</scope>
</reference>
<dbReference type="GO" id="GO:0030234">
    <property type="term" value="F:enzyme regulator activity"/>
    <property type="evidence" value="ECO:0007669"/>
    <property type="project" value="TreeGrafter"/>
</dbReference>
<dbReference type="Pfam" id="PF05281">
    <property type="entry name" value="Secretogranin_V"/>
    <property type="match status" value="1"/>
</dbReference>
<dbReference type="EMBL" id="CAJOBC010000275">
    <property type="protein sequence ID" value="CAF3564370.1"/>
    <property type="molecule type" value="Genomic_DNA"/>
</dbReference>
<gene>
    <name evidence="10" type="ORF">GPM918_LOCUS2471</name>
    <name evidence="11" type="ORF">OVA965_LOCUS6124</name>
    <name evidence="12" type="ORF">SRO942_LOCUS2471</name>
    <name evidence="13" type="ORF">TMI583_LOCUS6120</name>
</gene>
<evidence type="ECO:0000256" key="8">
    <source>
        <dbReference type="ARBA" id="ARBA00023186"/>
    </source>
</evidence>
<dbReference type="GO" id="GO:0030141">
    <property type="term" value="C:secretory granule"/>
    <property type="evidence" value="ECO:0007669"/>
    <property type="project" value="InterPro"/>
</dbReference>
<comment type="caution">
    <text evidence="10">The sequence shown here is derived from an EMBL/GenBank/DDBJ whole genome shotgun (WGS) entry which is preliminary data.</text>
</comment>
<dbReference type="Proteomes" id="UP000677228">
    <property type="component" value="Unassembled WGS sequence"/>
</dbReference>
<dbReference type="Proteomes" id="UP000682733">
    <property type="component" value="Unassembled WGS sequence"/>
</dbReference>
<feature type="region of interest" description="Disordered" evidence="9">
    <location>
        <begin position="132"/>
        <end position="152"/>
    </location>
</feature>
<dbReference type="EMBL" id="CAJNOK010001801">
    <property type="protein sequence ID" value="CAF0830622.1"/>
    <property type="molecule type" value="Genomic_DNA"/>
</dbReference>
<sequence length="166" mass="18904">MIWEHQLQKVEKVNRIDIPPSLKTNGGAGEGSQHLSPSGIIPNHPEVKTDEQLPLYCDPPNPCPLGFGADDCDASSMEKFTAEYSRHYQSSQDCECDDDHNECSTNNNIVVGYALPTNGILKRSRRIRRDIRRKQQQKHQNNTKPTNPYKDGQHLYFHVAKKSPMY</sequence>
<comment type="similarity">
    <text evidence="2">Belongs to the 7B2 family.</text>
</comment>
<dbReference type="OrthoDB" id="9922675at2759"/>
<evidence type="ECO:0000256" key="6">
    <source>
        <dbReference type="ARBA" id="ARBA00022729"/>
    </source>
</evidence>
<evidence type="ECO:0000256" key="9">
    <source>
        <dbReference type="SAM" id="MobiDB-lite"/>
    </source>
</evidence>
<evidence type="ECO:0000313" key="13">
    <source>
        <dbReference type="EMBL" id="CAF3615106.1"/>
    </source>
</evidence>
<dbReference type="Proteomes" id="UP000663829">
    <property type="component" value="Unassembled WGS sequence"/>
</dbReference>
<name>A0A813RB38_9BILA</name>
<dbReference type="GO" id="GO:0007218">
    <property type="term" value="P:neuropeptide signaling pathway"/>
    <property type="evidence" value="ECO:0007669"/>
    <property type="project" value="InterPro"/>
</dbReference>
<evidence type="ECO:0000256" key="5">
    <source>
        <dbReference type="ARBA" id="ARBA00022525"/>
    </source>
</evidence>
<dbReference type="GO" id="GO:0046883">
    <property type="term" value="P:regulation of hormone secretion"/>
    <property type="evidence" value="ECO:0007669"/>
    <property type="project" value="TreeGrafter"/>
</dbReference>
<evidence type="ECO:0000313" key="10">
    <source>
        <dbReference type="EMBL" id="CAF0781100.1"/>
    </source>
</evidence>
<dbReference type="PANTHER" id="PTHR12738:SF0">
    <property type="entry name" value="NEUROENDOCRINE PROTEIN 7B2"/>
    <property type="match status" value="1"/>
</dbReference>
<evidence type="ECO:0000313" key="11">
    <source>
        <dbReference type="EMBL" id="CAF0830622.1"/>
    </source>
</evidence>
<dbReference type="EMBL" id="CAJNOQ010000275">
    <property type="protein sequence ID" value="CAF0781100.1"/>
    <property type="molecule type" value="Genomic_DNA"/>
</dbReference>
<keyword evidence="5" id="KW-0964">Secreted</keyword>
<evidence type="ECO:0000256" key="2">
    <source>
        <dbReference type="ARBA" id="ARBA00006348"/>
    </source>
</evidence>
<dbReference type="EMBL" id="CAJOBA010001801">
    <property type="protein sequence ID" value="CAF3615106.1"/>
    <property type="molecule type" value="Genomic_DNA"/>
</dbReference>
<evidence type="ECO:0000256" key="1">
    <source>
        <dbReference type="ARBA" id="ARBA00004613"/>
    </source>
</evidence>
<keyword evidence="14" id="KW-1185">Reference proteome</keyword>
<dbReference type="InterPro" id="IPR007945">
    <property type="entry name" value="Secretogranin_V"/>
</dbReference>
<dbReference type="PANTHER" id="PTHR12738">
    <property type="entry name" value="NEUROENDOCRINE PROTEIN 7B2"/>
    <property type="match status" value="1"/>
</dbReference>
<keyword evidence="4" id="KW-0813">Transport</keyword>
<keyword evidence="8" id="KW-0143">Chaperone</keyword>
<protein>
    <recommendedName>
        <fullName evidence="3">Neuroendocrine protein 7B2</fullName>
    </recommendedName>
</protein>
<keyword evidence="7" id="KW-1015">Disulfide bond</keyword>
<proteinExistence type="inferred from homology"/>
<comment type="subcellular location">
    <subcellularLocation>
        <location evidence="1">Secreted</location>
    </subcellularLocation>
</comment>
<evidence type="ECO:0000313" key="12">
    <source>
        <dbReference type="EMBL" id="CAF3564370.1"/>
    </source>
</evidence>
<dbReference type="AlphaFoldDB" id="A0A813RB38"/>
<organism evidence="10 14">
    <name type="scientific">Didymodactylos carnosus</name>
    <dbReference type="NCBI Taxonomy" id="1234261"/>
    <lineage>
        <taxon>Eukaryota</taxon>
        <taxon>Metazoa</taxon>
        <taxon>Spiralia</taxon>
        <taxon>Gnathifera</taxon>
        <taxon>Rotifera</taxon>
        <taxon>Eurotatoria</taxon>
        <taxon>Bdelloidea</taxon>
        <taxon>Philodinida</taxon>
        <taxon>Philodinidae</taxon>
        <taxon>Didymodactylos</taxon>
    </lineage>
</organism>
<keyword evidence="6" id="KW-0732">Signal</keyword>
<evidence type="ECO:0000256" key="4">
    <source>
        <dbReference type="ARBA" id="ARBA00022448"/>
    </source>
</evidence>